<dbReference type="Gene3D" id="2.60.200.20">
    <property type="match status" value="1"/>
</dbReference>
<feature type="DNA-binding region" description="OmpR/PhoB-type" evidence="6">
    <location>
        <begin position="1"/>
        <end position="100"/>
    </location>
</feature>
<accession>A0A3S4CX98</accession>
<dbReference type="Pfam" id="PF00498">
    <property type="entry name" value="FHA"/>
    <property type="match status" value="1"/>
</dbReference>
<dbReference type="Pfam" id="PF00486">
    <property type="entry name" value="Trans_reg_C"/>
    <property type="match status" value="1"/>
</dbReference>
<keyword evidence="2" id="KW-0597">Phosphoprotein</keyword>
<organism evidence="9 10">
    <name type="scientific">Mycobacterium basiliense</name>
    <dbReference type="NCBI Taxonomy" id="2094119"/>
    <lineage>
        <taxon>Bacteria</taxon>
        <taxon>Bacillati</taxon>
        <taxon>Actinomycetota</taxon>
        <taxon>Actinomycetes</taxon>
        <taxon>Mycobacteriales</taxon>
        <taxon>Mycobacteriaceae</taxon>
        <taxon>Mycobacterium</taxon>
    </lineage>
</organism>
<protein>
    <submittedName>
        <fullName evidence="9">Transcriptional regulatory protein EmbR</fullName>
    </submittedName>
</protein>
<evidence type="ECO:0000313" key="10">
    <source>
        <dbReference type="Proteomes" id="UP000269998"/>
    </source>
</evidence>
<reference evidence="10" key="1">
    <citation type="submission" date="2018-02" db="EMBL/GenBank/DDBJ databases">
        <authorList>
            <person name="Seth-Smith MB H."/>
            <person name="Seth-Smith H."/>
        </authorList>
    </citation>
    <scope>NUCLEOTIDE SEQUENCE [LARGE SCALE GENOMIC DNA]</scope>
</reference>
<dbReference type="PANTHER" id="PTHR35807">
    <property type="entry name" value="TRANSCRIPTIONAL REGULATOR REDD-RELATED"/>
    <property type="match status" value="1"/>
</dbReference>
<dbReference type="CDD" id="cd15831">
    <property type="entry name" value="BTAD"/>
    <property type="match status" value="1"/>
</dbReference>
<feature type="domain" description="FHA" evidence="7">
    <location>
        <begin position="309"/>
        <end position="358"/>
    </location>
</feature>
<dbReference type="GO" id="GO:0000160">
    <property type="term" value="P:phosphorelay signal transduction system"/>
    <property type="evidence" value="ECO:0007669"/>
    <property type="project" value="InterPro"/>
</dbReference>
<dbReference type="SMART" id="SM01043">
    <property type="entry name" value="BTAD"/>
    <property type="match status" value="1"/>
</dbReference>
<gene>
    <name evidence="9" type="primary">embR_1</name>
    <name evidence="9" type="ORF">MB901379_03158</name>
</gene>
<evidence type="ECO:0000256" key="1">
    <source>
        <dbReference type="ARBA" id="ARBA00005820"/>
    </source>
</evidence>
<keyword evidence="10" id="KW-1185">Reference proteome</keyword>
<dbReference type="SMART" id="SM00240">
    <property type="entry name" value="FHA"/>
    <property type="match status" value="1"/>
</dbReference>
<dbReference type="GO" id="GO:0006355">
    <property type="term" value="P:regulation of DNA-templated transcription"/>
    <property type="evidence" value="ECO:0007669"/>
    <property type="project" value="InterPro"/>
</dbReference>
<dbReference type="InterPro" id="IPR008984">
    <property type="entry name" value="SMAD_FHA_dom_sf"/>
</dbReference>
<sequence>MAHDRVGFGVLGPLEMTIDGAAIPLGTPKQRAVLAALLINRNRPVAIDALIDAAWEQGAPPGARDTLYAYVSKLRRLMAGAGIETRGLLANTPPGYRLTVADSDYDLGLFVASKNAGVRAAAAARFEQASEHFSAALAQWRGPVLDDLHDFNFVDAFAAGLAEEKVGTHVARAEVEIACGRPQSVIGELETLATDHPYREPLWAQLITAYYLADRQSDALDAFRRLRDRLAADLGVDPAPALRALHVRILRQRPLDVIKAAQANADETISTLSHYLTASQYMTALPDATRGPSLRDANERRYPLVATTTRIGRSPDNDIVLSGSKVSRHHAAVVDTGSSFVIVDLRSLNGVSVSGRRIHTSTALTEGDRIRIAEHQLMFETTS</sequence>
<evidence type="ECO:0000256" key="4">
    <source>
        <dbReference type="ARBA" id="ARBA00023125"/>
    </source>
</evidence>
<dbReference type="PROSITE" id="PS50006">
    <property type="entry name" value="FHA_DOMAIN"/>
    <property type="match status" value="1"/>
</dbReference>
<dbReference type="InterPro" id="IPR016032">
    <property type="entry name" value="Sig_transdc_resp-reg_C-effctor"/>
</dbReference>
<dbReference type="Pfam" id="PF03704">
    <property type="entry name" value="BTAD"/>
    <property type="match status" value="1"/>
</dbReference>
<dbReference type="InterPro" id="IPR011990">
    <property type="entry name" value="TPR-like_helical_dom_sf"/>
</dbReference>
<evidence type="ECO:0000256" key="5">
    <source>
        <dbReference type="ARBA" id="ARBA00023163"/>
    </source>
</evidence>
<dbReference type="SUPFAM" id="SSF49879">
    <property type="entry name" value="SMAD/FHA domain"/>
    <property type="match status" value="1"/>
</dbReference>
<dbReference type="PROSITE" id="PS51755">
    <property type="entry name" value="OMPR_PHOB"/>
    <property type="match status" value="1"/>
</dbReference>
<evidence type="ECO:0000259" key="8">
    <source>
        <dbReference type="PROSITE" id="PS51755"/>
    </source>
</evidence>
<dbReference type="GO" id="GO:0003677">
    <property type="term" value="F:DNA binding"/>
    <property type="evidence" value="ECO:0007669"/>
    <property type="project" value="UniProtKB-UniRule"/>
</dbReference>
<dbReference type="FunFam" id="1.25.40.10:FF:000222">
    <property type="entry name" value="SARP family transcriptional regulator"/>
    <property type="match status" value="1"/>
</dbReference>
<dbReference type="RefSeq" id="WP_158017419.1">
    <property type="nucleotide sequence ID" value="NZ_CBCSKE010000018.1"/>
</dbReference>
<dbReference type="InterPro" id="IPR005158">
    <property type="entry name" value="BTAD"/>
</dbReference>
<dbReference type="OrthoDB" id="4336084at2"/>
<evidence type="ECO:0000256" key="2">
    <source>
        <dbReference type="ARBA" id="ARBA00022553"/>
    </source>
</evidence>
<evidence type="ECO:0000256" key="3">
    <source>
        <dbReference type="ARBA" id="ARBA00023015"/>
    </source>
</evidence>
<dbReference type="AlphaFoldDB" id="A0A3S4CX98"/>
<dbReference type="CDD" id="cd00060">
    <property type="entry name" value="FHA"/>
    <property type="match status" value="1"/>
</dbReference>
<keyword evidence="5" id="KW-0804">Transcription</keyword>
<dbReference type="Gene3D" id="1.25.40.10">
    <property type="entry name" value="Tetratricopeptide repeat domain"/>
    <property type="match status" value="1"/>
</dbReference>
<dbReference type="SMART" id="SM00862">
    <property type="entry name" value="Trans_reg_C"/>
    <property type="match status" value="1"/>
</dbReference>
<proteinExistence type="inferred from homology"/>
<dbReference type="InterPro" id="IPR001867">
    <property type="entry name" value="OmpR/PhoB-type_DNA-bd"/>
</dbReference>
<evidence type="ECO:0000256" key="6">
    <source>
        <dbReference type="PROSITE-ProRule" id="PRU01091"/>
    </source>
</evidence>
<dbReference type="Proteomes" id="UP000269998">
    <property type="component" value="Chromosome"/>
</dbReference>
<name>A0A3S4CX98_9MYCO</name>
<comment type="similarity">
    <text evidence="1">Belongs to the AfsR/DnrI/RedD regulatory family.</text>
</comment>
<dbReference type="PANTHER" id="PTHR35807:SF1">
    <property type="entry name" value="TRANSCRIPTIONAL REGULATOR REDD"/>
    <property type="match status" value="1"/>
</dbReference>
<evidence type="ECO:0000259" key="7">
    <source>
        <dbReference type="PROSITE" id="PS50006"/>
    </source>
</evidence>
<dbReference type="Gene3D" id="1.10.10.10">
    <property type="entry name" value="Winged helix-like DNA-binding domain superfamily/Winged helix DNA-binding domain"/>
    <property type="match status" value="1"/>
</dbReference>
<dbReference type="SUPFAM" id="SSF46894">
    <property type="entry name" value="C-terminal effector domain of the bipartite response regulators"/>
    <property type="match status" value="1"/>
</dbReference>
<dbReference type="InterPro" id="IPR051677">
    <property type="entry name" value="AfsR-DnrI-RedD_regulator"/>
</dbReference>
<evidence type="ECO:0000313" key="9">
    <source>
        <dbReference type="EMBL" id="VDM89580.1"/>
    </source>
</evidence>
<dbReference type="KEGG" id="mbai:MB901379_03158"/>
<feature type="domain" description="OmpR/PhoB-type" evidence="8">
    <location>
        <begin position="1"/>
        <end position="100"/>
    </location>
</feature>
<keyword evidence="4 6" id="KW-0238">DNA-binding</keyword>
<keyword evidence="3" id="KW-0805">Transcription regulation</keyword>
<dbReference type="EMBL" id="LR130759">
    <property type="protein sequence ID" value="VDM89580.1"/>
    <property type="molecule type" value="Genomic_DNA"/>
</dbReference>
<dbReference type="SUPFAM" id="SSF48452">
    <property type="entry name" value="TPR-like"/>
    <property type="match status" value="1"/>
</dbReference>
<dbReference type="FunFam" id="1.10.10.10:FF:000528">
    <property type="entry name" value="Transcriptional regulatory protein EmbR"/>
    <property type="match status" value="1"/>
</dbReference>
<dbReference type="InterPro" id="IPR000253">
    <property type="entry name" value="FHA_dom"/>
</dbReference>
<dbReference type="InterPro" id="IPR036388">
    <property type="entry name" value="WH-like_DNA-bd_sf"/>
</dbReference>